<dbReference type="EMBL" id="BARV01009145">
    <property type="protein sequence ID" value="GAI12821.1"/>
    <property type="molecule type" value="Genomic_DNA"/>
</dbReference>
<name>X1M417_9ZZZZ</name>
<reference evidence="2" key="1">
    <citation type="journal article" date="2014" name="Front. Microbiol.">
        <title>High frequency of phylogenetically diverse reductive dehalogenase-homologous genes in deep subseafloor sedimentary metagenomes.</title>
        <authorList>
            <person name="Kawai M."/>
            <person name="Futagami T."/>
            <person name="Toyoda A."/>
            <person name="Takaki Y."/>
            <person name="Nishi S."/>
            <person name="Hori S."/>
            <person name="Arai W."/>
            <person name="Tsubouchi T."/>
            <person name="Morono Y."/>
            <person name="Uchiyama I."/>
            <person name="Ito T."/>
            <person name="Fujiyama A."/>
            <person name="Inagaki F."/>
            <person name="Takami H."/>
        </authorList>
    </citation>
    <scope>NUCLEOTIDE SEQUENCE</scope>
    <source>
        <strain evidence="2">Expedition CK06-06</strain>
    </source>
</reference>
<evidence type="ECO:0008006" key="3">
    <source>
        <dbReference type="Google" id="ProtNLM"/>
    </source>
</evidence>
<feature type="region of interest" description="Disordered" evidence="1">
    <location>
        <begin position="164"/>
        <end position="203"/>
    </location>
</feature>
<gene>
    <name evidence="2" type="ORF">S06H3_18141</name>
</gene>
<dbReference type="AlphaFoldDB" id="X1M417"/>
<organism evidence="2">
    <name type="scientific">marine sediment metagenome</name>
    <dbReference type="NCBI Taxonomy" id="412755"/>
    <lineage>
        <taxon>unclassified sequences</taxon>
        <taxon>metagenomes</taxon>
        <taxon>ecological metagenomes</taxon>
    </lineage>
</organism>
<accession>X1M417</accession>
<proteinExistence type="predicted"/>
<protein>
    <recommendedName>
        <fullName evidence="3">SPOR domain-containing protein</fullName>
    </recommendedName>
</protein>
<evidence type="ECO:0000313" key="2">
    <source>
        <dbReference type="EMBL" id="GAI12821.1"/>
    </source>
</evidence>
<sequence length="322" mass="37121">AAESKKENKRALKKIANLEKRVLEKKFYSIDSYREVNDIRYRIFKEKINFLREGEATKDIVKQAQEYQKNAEISYQKALALRNEAEKANQADRKYDKLAIANTYEILALENQKNALATFAGILPVKDQKRKIRESLSRVSDQQRKMDTISVDLKREKALREKGTDITKISKTETKGISEAPKKSAERKKTEDDRSGQARFERERRSEIQEFKYEFTILKTSPYSASNPIPVNVTLPERVIYRIQLAVFRNPVPPDYFKGLSPVLAEIIPESGLTRYYTGTFRKFVDAQAALPAVQNLGFQDGFIVAHFMGKKISLNRARNLE</sequence>
<feature type="non-terminal residue" evidence="2">
    <location>
        <position position="1"/>
    </location>
</feature>
<comment type="caution">
    <text evidence="2">The sequence shown here is derived from an EMBL/GenBank/DDBJ whole genome shotgun (WGS) entry which is preliminary data.</text>
</comment>
<evidence type="ECO:0000256" key="1">
    <source>
        <dbReference type="SAM" id="MobiDB-lite"/>
    </source>
</evidence>
<feature type="non-terminal residue" evidence="2">
    <location>
        <position position="322"/>
    </location>
</feature>